<keyword evidence="17" id="KW-1185">Reference proteome</keyword>
<keyword evidence="6" id="KW-1003">Cell membrane</keyword>
<evidence type="ECO:0000256" key="4">
    <source>
        <dbReference type="ARBA" id="ARBA00010956"/>
    </source>
</evidence>
<dbReference type="RefSeq" id="XP_052122807.1">
    <property type="nucleotide sequence ID" value="XM_052266847.1"/>
</dbReference>
<feature type="compositionally biased region" description="Acidic residues" evidence="14">
    <location>
        <begin position="154"/>
        <end position="168"/>
    </location>
</feature>
<feature type="region of interest" description="Disordered" evidence="14">
    <location>
        <begin position="142"/>
        <end position="168"/>
    </location>
</feature>
<evidence type="ECO:0000313" key="17">
    <source>
        <dbReference type="Proteomes" id="UP000504606"/>
    </source>
</evidence>
<evidence type="ECO:0000256" key="2">
    <source>
        <dbReference type="ARBA" id="ARBA00004245"/>
    </source>
</evidence>
<evidence type="ECO:0000256" key="6">
    <source>
        <dbReference type="ARBA" id="ARBA00022475"/>
    </source>
</evidence>
<name>A0A9C6WNS3_FRAOC</name>
<dbReference type="Proteomes" id="UP000504606">
    <property type="component" value="Unplaced"/>
</dbReference>
<accession>A0A9C6WNS3</accession>
<feature type="domain" description="KIND" evidence="16">
    <location>
        <begin position="26"/>
        <end position="210"/>
    </location>
</feature>
<dbReference type="InterPro" id="IPR013083">
    <property type="entry name" value="Znf_RING/FYVE/PHD"/>
</dbReference>
<keyword evidence="10" id="KW-0472">Membrane</keyword>
<dbReference type="SUPFAM" id="SSF57903">
    <property type="entry name" value="FYVE/PHD zinc finger"/>
    <property type="match status" value="1"/>
</dbReference>
<dbReference type="PANTHER" id="PTHR21345:SF3">
    <property type="entry name" value="PROTEIN SPIRE"/>
    <property type="match status" value="1"/>
</dbReference>
<feature type="compositionally biased region" description="Low complexity" evidence="14">
    <location>
        <begin position="379"/>
        <end position="392"/>
    </location>
</feature>
<dbReference type="KEGG" id="foc:113204644"/>
<keyword evidence="9" id="KW-0653">Protein transport</keyword>
<dbReference type="GO" id="GO:0051639">
    <property type="term" value="P:actin filament network formation"/>
    <property type="evidence" value="ECO:0007669"/>
    <property type="project" value="TreeGrafter"/>
</dbReference>
<dbReference type="GO" id="GO:0030659">
    <property type="term" value="C:cytoplasmic vesicle membrane"/>
    <property type="evidence" value="ECO:0007669"/>
    <property type="project" value="UniProtKB-SubCell"/>
</dbReference>
<dbReference type="GO" id="GO:0036089">
    <property type="term" value="P:cleavage furrow formation"/>
    <property type="evidence" value="ECO:0007669"/>
    <property type="project" value="TreeGrafter"/>
</dbReference>
<evidence type="ECO:0000259" key="15">
    <source>
        <dbReference type="PROSITE" id="PS51082"/>
    </source>
</evidence>
<gene>
    <name evidence="18" type="primary">LOC113204644</name>
</gene>
<comment type="subcellular location">
    <subcellularLocation>
        <location evidence="3">Cell membrane</location>
        <topology evidence="3">Peripheral membrane protein</topology>
        <orientation evidence="3">Cytoplasmic side</orientation>
    </subcellularLocation>
    <subcellularLocation>
        <location evidence="2">Cytoplasm</location>
        <location evidence="2">Cytoskeleton</location>
    </subcellularLocation>
    <subcellularLocation>
        <location evidence="1">Cytoplasmic vesicle membrane</location>
        <topology evidence="1">Peripheral membrane protein</topology>
        <orientation evidence="1">Cytoplasmic side</orientation>
    </subcellularLocation>
</comment>
<dbReference type="Pfam" id="PF16474">
    <property type="entry name" value="KIND"/>
    <property type="match status" value="1"/>
</dbReference>
<dbReference type="Gene3D" id="1.10.510.10">
    <property type="entry name" value="Transferase(Phosphotransferase) domain 1"/>
    <property type="match status" value="1"/>
</dbReference>
<dbReference type="GO" id="GO:0045010">
    <property type="term" value="P:actin nucleation"/>
    <property type="evidence" value="ECO:0007669"/>
    <property type="project" value="InterPro"/>
</dbReference>
<dbReference type="InterPro" id="IPR011019">
    <property type="entry name" value="KIND_dom"/>
</dbReference>
<dbReference type="GO" id="GO:0005938">
    <property type="term" value="C:cell cortex"/>
    <property type="evidence" value="ECO:0007669"/>
    <property type="project" value="TreeGrafter"/>
</dbReference>
<dbReference type="PROSITE" id="PS51082">
    <property type="entry name" value="WH2"/>
    <property type="match status" value="1"/>
</dbReference>
<keyword evidence="5" id="KW-0813">Transport</keyword>
<feature type="compositionally biased region" description="Basic and acidic residues" evidence="14">
    <location>
        <begin position="332"/>
        <end position="351"/>
    </location>
</feature>
<dbReference type="GO" id="GO:0003779">
    <property type="term" value="F:actin binding"/>
    <property type="evidence" value="ECO:0007669"/>
    <property type="project" value="UniProtKB-KW"/>
</dbReference>
<dbReference type="InterPro" id="IPR011011">
    <property type="entry name" value="Znf_FYVE_PHD"/>
</dbReference>
<proteinExistence type="inferred from homology"/>
<keyword evidence="7" id="KW-0963">Cytoplasm</keyword>
<organism evidence="17 18">
    <name type="scientific">Frankliniella occidentalis</name>
    <name type="common">Western flower thrips</name>
    <name type="synonym">Euthrips occidentalis</name>
    <dbReference type="NCBI Taxonomy" id="133901"/>
    <lineage>
        <taxon>Eukaryota</taxon>
        <taxon>Metazoa</taxon>
        <taxon>Ecdysozoa</taxon>
        <taxon>Arthropoda</taxon>
        <taxon>Hexapoda</taxon>
        <taxon>Insecta</taxon>
        <taxon>Pterygota</taxon>
        <taxon>Neoptera</taxon>
        <taxon>Paraneoptera</taxon>
        <taxon>Thysanoptera</taxon>
        <taxon>Terebrantia</taxon>
        <taxon>Thripoidea</taxon>
        <taxon>Thripidae</taxon>
        <taxon>Frankliniella</taxon>
    </lineage>
</organism>
<evidence type="ECO:0000259" key="16">
    <source>
        <dbReference type="PROSITE" id="PS51377"/>
    </source>
</evidence>
<feature type="region of interest" description="Disordered" evidence="14">
    <location>
        <begin position="645"/>
        <end position="741"/>
    </location>
</feature>
<dbReference type="AlphaFoldDB" id="A0A9C6WNS3"/>
<keyword evidence="8" id="KW-0677">Repeat</keyword>
<reference evidence="18" key="2">
    <citation type="submission" date="2025-08" db="UniProtKB">
        <authorList>
            <consortium name="RefSeq"/>
        </authorList>
    </citation>
    <scope>IDENTIFICATION</scope>
    <source>
        <tissue evidence="18">Whole organism</tissue>
    </source>
</reference>
<dbReference type="GO" id="GO:0005886">
    <property type="term" value="C:plasma membrane"/>
    <property type="evidence" value="ECO:0007669"/>
    <property type="project" value="UniProtKB-SubCell"/>
</dbReference>
<feature type="compositionally biased region" description="Low complexity" evidence="14">
    <location>
        <begin position="715"/>
        <end position="724"/>
    </location>
</feature>
<dbReference type="GO" id="GO:0005856">
    <property type="term" value="C:cytoskeleton"/>
    <property type="evidence" value="ECO:0007669"/>
    <property type="project" value="UniProtKB-SubCell"/>
</dbReference>
<feature type="compositionally biased region" description="Polar residues" evidence="14">
    <location>
        <begin position="686"/>
        <end position="708"/>
    </location>
</feature>
<dbReference type="GO" id="GO:0051295">
    <property type="term" value="P:establishment of meiotic spindle localization"/>
    <property type="evidence" value="ECO:0007669"/>
    <property type="project" value="TreeGrafter"/>
</dbReference>
<feature type="region of interest" description="Disordered" evidence="14">
    <location>
        <begin position="330"/>
        <end position="351"/>
    </location>
</feature>
<dbReference type="PROSITE" id="PS51377">
    <property type="entry name" value="KIND"/>
    <property type="match status" value="1"/>
</dbReference>
<dbReference type="InterPro" id="IPR003124">
    <property type="entry name" value="WH2_dom"/>
</dbReference>
<dbReference type="GO" id="GO:0015031">
    <property type="term" value="P:protein transport"/>
    <property type="evidence" value="ECO:0007669"/>
    <property type="project" value="UniProtKB-KW"/>
</dbReference>
<evidence type="ECO:0000256" key="14">
    <source>
        <dbReference type="SAM" id="MobiDB-lite"/>
    </source>
</evidence>
<evidence type="ECO:0000256" key="1">
    <source>
        <dbReference type="ARBA" id="ARBA00004180"/>
    </source>
</evidence>
<sequence length="787" mass="87385">MASDVSVTTKPKQVIRKCTLDENGCVSLLDILNSFNAPINEEHAWALCFQCAECFKSAVESDKNKCVLVDSVDQVFVSKEGTVHPKTLLATAENAGHRTRMTSEQKLVECLGILLFQALDFGSQEEEERRLSPDLERLIEHMTTDDAGERSQEADDEGIERDSCESENDEDALGVVIKMCMSHLGVSKSQDADNHYRAVCRALVLETLELSSFLEKVSKGTKGLRTTDNPSTELDQLKFTDWNNFRIFQVLQARLWGQVIRELRHGVQLKKVHYTRTPVEFELTPYEILMDDIRSRRYTLNKVSQADIPHTVKKDAHALILEFIRSRPPLKRASDRPRPKPRNEIKTPREQLLESILKGKKLRPSVCPLKKRVVPVDAPSSPGTPKSTTTSTRRLIKVDFSKLQIEDDDPEEDHDDEEEADAGADSAPRSNPWHRTAYDLATQCPSRRSMRRHTIMICEPVPGAPGVTPTVVKLPLEAETPLADACDLATTTNTLGLQLPELSWSRNSLQEDLFHSKQWQHECLSLTLEEIVHIRSVLTKAELESLPVEGRVKEDAERGKVCFLCMKTRFGFFGPRGQQCRLCNRVVCSKCHSKMRIPTEHFSHVPVVAISPSQLASPEDAPDPKSHDAATFSRTLMNRLLQTDSPRSLKHGLNSVGSAPSSPKLARADTAAAATTAPVTAGHSPATASQPNSGPGSAAESTAESMADSTEGPVSLPTLSPDSTTSDRRAKFNRSKTLGRPEKERLKGIQMIVCLDCKAMVLQIIKSSRTTRSNAIRNLTLNLSPVY</sequence>
<dbReference type="GO" id="GO:0008017">
    <property type="term" value="F:microtubule binding"/>
    <property type="evidence" value="ECO:0007669"/>
    <property type="project" value="TreeGrafter"/>
</dbReference>
<dbReference type="GeneID" id="113204644"/>
<evidence type="ECO:0000256" key="12">
    <source>
        <dbReference type="ARBA" id="ARBA00023212"/>
    </source>
</evidence>
<dbReference type="OrthoDB" id="10043757at2759"/>
<keyword evidence="11" id="KW-0009">Actin-binding</keyword>
<dbReference type="GO" id="GO:0048193">
    <property type="term" value="P:Golgi vesicle transport"/>
    <property type="evidence" value="ECO:0007669"/>
    <property type="project" value="TreeGrafter"/>
</dbReference>
<feature type="compositionally biased region" description="Low complexity" evidence="14">
    <location>
        <begin position="668"/>
        <end position="681"/>
    </location>
</feature>
<evidence type="ECO:0000256" key="8">
    <source>
        <dbReference type="ARBA" id="ARBA00022737"/>
    </source>
</evidence>
<feature type="domain" description="WH2" evidence="15">
    <location>
        <begin position="348"/>
        <end position="365"/>
    </location>
</feature>
<evidence type="ECO:0000256" key="7">
    <source>
        <dbReference type="ARBA" id="ARBA00022490"/>
    </source>
</evidence>
<dbReference type="CTD" id="45931"/>
<keyword evidence="12" id="KW-0206">Cytoskeleton</keyword>
<evidence type="ECO:0000256" key="13">
    <source>
        <dbReference type="ARBA" id="ARBA00023329"/>
    </source>
</evidence>
<feature type="compositionally biased region" description="Acidic residues" evidence="14">
    <location>
        <begin position="406"/>
        <end position="422"/>
    </location>
</feature>
<dbReference type="CDD" id="cd22068">
    <property type="entry name" value="WH2_DmSpire_r3-like"/>
    <property type="match status" value="1"/>
</dbReference>
<feature type="region of interest" description="Disordered" evidence="14">
    <location>
        <begin position="373"/>
        <end position="438"/>
    </location>
</feature>
<evidence type="ECO:0000256" key="11">
    <source>
        <dbReference type="ARBA" id="ARBA00023203"/>
    </source>
</evidence>
<evidence type="ECO:0000256" key="9">
    <source>
        <dbReference type="ARBA" id="ARBA00022927"/>
    </source>
</evidence>
<evidence type="ECO:0000313" key="18">
    <source>
        <dbReference type="RefSeq" id="XP_052122807.1"/>
    </source>
</evidence>
<evidence type="ECO:0000256" key="3">
    <source>
        <dbReference type="ARBA" id="ARBA00004413"/>
    </source>
</evidence>
<reference evidence="18" key="1">
    <citation type="journal article" date="2018" name="Proc. Natl. Acad. Sci. U.S.A.">
        <title>Phylogenomics and the evolution of hemipteroid insects.</title>
        <authorList>
            <person name="Johnson K.P."/>
            <person name="Dietrich C.H."/>
            <person name="Friedrich F."/>
            <person name="Beutel R.G."/>
            <person name="Wipfler B."/>
            <person name="Peters R.S."/>
            <person name="Allen J.M."/>
            <person name="Petersen M."/>
            <person name="Donath A."/>
            <person name="Walden K.K."/>
            <person name="Kozlov A.M."/>
            <person name="Podsiadlowski L."/>
            <person name="Mayer C."/>
            <person name="Meusemann K."/>
            <person name="Vasilikopoulos A."/>
            <person name="Waterhouse R.M."/>
            <person name="Cameron S.L."/>
            <person name="Weirauch C."/>
            <person name="Swanson D.R."/>
            <person name="Percy D.M."/>
            <person name="Hardy N.B."/>
            <person name="Terry I."/>
            <person name="Liu S."/>
            <person name="Zhou X."/>
            <person name="Misof B."/>
            <person name="Robertson H.M."/>
            <person name="Yoshizawa K."/>
        </authorList>
    </citation>
    <scope>NUCLEOTIDE SEQUENCE</scope>
    <source>
        <tissue evidence="18">Whole organism</tissue>
    </source>
</reference>
<dbReference type="PANTHER" id="PTHR21345">
    <property type="entry name" value="SPIRE"/>
    <property type="match status" value="1"/>
</dbReference>
<dbReference type="Gene3D" id="3.30.40.10">
    <property type="entry name" value="Zinc/RING finger domain, C3HC4 (zinc finger)"/>
    <property type="match status" value="1"/>
</dbReference>
<evidence type="ECO:0000256" key="5">
    <source>
        <dbReference type="ARBA" id="ARBA00022448"/>
    </source>
</evidence>
<dbReference type="SMART" id="SM00750">
    <property type="entry name" value="KIND"/>
    <property type="match status" value="1"/>
</dbReference>
<feature type="compositionally biased region" description="Basic and acidic residues" evidence="14">
    <location>
        <begin position="142"/>
        <end position="153"/>
    </location>
</feature>
<keyword evidence="13" id="KW-0968">Cytoplasmic vesicle</keyword>
<dbReference type="GO" id="GO:0040038">
    <property type="term" value="P:polar body extrusion after meiotic divisions"/>
    <property type="evidence" value="ECO:0007669"/>
    <property type="project" value="TreeGrafter"/>
</dbReference>
<comment type="similarity">
    <text evidence="4">Belongs to the spire family.</text>
</comment>
<protein>
    <submittedName>
        <fullName evidence="18">Protein spire</fullName>
    </submittedName>
</protein>
<dbReference type="InterPro" id="IPR029901">
    <property type="entry name" value="Spire"/>
</dbReference>
<evidence type="ECO:0000256" key="10">
    <source>
        <dbReference type="ARBA" id="ARBA00023136"/>
    </source>
</evidence>
<dbReference type="GO" id="GO:0030041">
    <property type="term" value="P:actin filament polymerization"/>
    <property type="evidence" value="ECO:0007669"/>
    <property type="project" value="TreeGrafter"/>
</dbReference>